<dbReference type="AlphaFoldDB" id="A0A2S5SUE1"/>
<gene>
    <name evidence="1" type="ORF">C1704_10330</name>
</gene>
<evidence type="ECO:0000313" key="2">
    <source>
        <dbReference type="Proteomes" id="UP000238605"/>
    </source>
</evidence>
<evidence type="ECO:0000313" key="1">
    <source>
        <dbReference type="EMBL" id="PPE66358.1"/>
    </source>
</evidence>
<dbReference type="Pfam" id="PF21900">
    <property type="entry name" value="DUF6920"/>
    <property type="match status" value="1"/>
</dbReference>
<dbReference type="RefSeq" id="WP_104302641.1">
    <property type="nucleotide sequence ID" value="NZ_PSNX01000008.1"/>
</dbReference>
<keyword evidence="2" id="KW-1185">Reference proteome</keyword>
<reference evidence="1 2" key="1">
    <citation type="submission" date="2018-02" db="EMBL/GenBank/DDBJ databases">
        <title>Reclassifiation of [Polyangium] brachysporum DSM 7029 as Guopingzhaonella breviflexa gen. nov., sp. nov., a member of the family Comamonadaceae.</title>
        <authorList>
            <person name="Tang B."/>
        </authorList>
    </citation>
    <scope>NUCLEOTIDE SEQUENCE [LARGE SCALE GENOMIC DNA]</scope>
    <source>
        <strain evidence="1 2">BCRC 80649</strain>
    </source>
</reference>
<accession>A0A2S5SUE1</accession>
<dbReference type="InterPro" id="IPR054213">
    <property type="entry name" value="DUF6920"/>
</dbReference>
<proteinExistence type="predicted"/>
<organism evidence="1 2">
    <name type="scientific">Caldimonas caldifontis</name>
    <dbReference type="NCBI Taxonomy" id="1452508"/>
    <lineage>
        <taxon>Bacteria</taxon>
        <taxon>Pseudomonadati</taxon>
        <taxon>Pseudomonadota</taxon>
        <taxon>Betaproteobacteria</taxon>
        <taxon>Burkholderiales</taxon>
        <taxon>Sphaerotilaceae</taxon>
        <taxon>Caldimonas</taxon>
    </lineage>
</organism>
<name>A0A2S5SUE1_9BURK</name>
<protein>
    <submittedName>
        <fullName evidence="1">Uncharacterized protein</fullName>
    </submittedName>
</protein>
<comment type="caution">
    <text evidence="1">The sequence shown here is derived from an EMBL/GenBank/DDBJ whole genome shotgun (WGS) entry which is preliminary data.</text>
</comment>
<sequence length="281" mass="32007">MKWVLLGLTALLVVAIGFWGWGQWRWSQKTQALLDRLETARQSLPPERFDPRELDQLPAPVARHLRQALPPGTPIIRAADVVHAGTFNMKLDSGQWKPFTSRQRVVTRRPGFVWDGRVTMAPGLAVHVHDAYVDGEGILEPAILGVFTLVNLRDRGEVARGELMRYMAEAAWYPTALLPSQGMQWEPIDERSARATLVDGDVRLTMTFHFGDNGLIETIRAEDRGFADGDRIVPMPWEGRMFDYQRRDGMLIPVQGEVAWLTPQGRKPYWRGTITDLRYHQ</sequence>
<dbReference type="Proteomes" id="UP000238605">
    <property type="component" value="Unassembled WGS sequence"/>
</dbReference>
<dbReference type="OrthoDB" id="3671061at2"/>
<dbReference type="EMBL" id="PSNX01000008">
    <property type="protein sequence ID" value="PPE66358.1"/>
    <property type="molecule type" value="Genomic_DNA"/>
</dbReference>